<evidence type="ECO:0000256" key="1">
    <source>
        <dbReference type="ARBA" id="ARBA00009387"/>
    </source>
</evidence>
<dbReference type="Proteomes" id="UP001065047">
    <property type="component" value="Unassembled WGS sequence"/>
</dbReference>
<evidence type="ECO:0000259" key="2">
    <source>
        <dbReference type="Pfam" id="PF01464"/>
    </source>
</evidence>
<accession>A0ABQ0Q0Y0</accession>
<dbReference type="SUPFAM" id="SSF53955">
    <property type="entry name" value="Lysozyme-like"/>
    <property type="match status" value="1"/>
</dbReference>
<name>A0ABQ0Q0Y0_9PROT</name>
<dbReference type="EMBL" id="BAPF01000059">
    <property type="protein sequence ID" value="GBQ86446.1"/>
    <property type="molecule type" value="Genomic_DNA"/>
</dbReference>
<reference evidence="3" key="1">
    <citation type="submission" date="2013-04" db="EMBL/GenBank/DDBJ databases">
        <title>The genome sequencing project of 58 acetic acid bacteria.</title>
        <authorList>
            <person name="Okamoto-Kainuma A."/>
            <person name="Ishikawa M."/>
            <person name="Umino S."/>
            <person name="Koizumi Y."/>
            <person name="Shiwa Y."/>
            <person name="Yoshikawa H."/>
            <person name="Matsutani M."/>
            <person name="Matsushita K."/>
        </authorList>
    </citation>
    <scope>NUCLEOTIDE SEQUENCE</scope>
    <source>
        <strain evidence="3">DSM 14337</strain>
    </source>
</reference>
<feature type="domain" description="Transglycosylase SLT" evidence="2">
    <location>
        <begin position="50"/>
        <end position="107"/>
    </location>
</feature>
<dbReference type="Pfam" id="PF01464">
    <property type="entry name" value="SLT"/>
    <property type="match status" value="1"/>
</dbReference>
<gene>
    <name evidence="3" type="ORF">AA14337_3323</name>
</gene>
<sequence length="214" mass="23315">MSRVEAGKQEADGSIVPWPWTVNAAGVGHHYASKQEAVAAVEEFQKEGIRSIDIGCMQVNIMHHPDAFSDLNAAFDPYTNSAYAGRFLTQLFDKMGSWPRAAAAYHSQTPGVGEPYQWKVLEAWAIPQDERGARPNRQLPPAHPAPLPAPVVAASQNIAPTVSSFRPFRPFTGVSGGLSSTPRQADKFSSGRTLASYRANPTHMVSMTPRPQIY</sequence>
<evidence type="ECO:0000313" key="4">
    <source>
        <dbReference type="Proteomes" id="UP001065047"/>
    </source>
</evidence>
<organism evidence="3 4">
    <name type="scientific">Acetobacter malorum DSM 14337</name>
    <dbReference type="NCBI Taxonomy" id="1307910"/>
    <lineage>
        <taxon>Bacteria</taxon>
        <taxon>Pseudomonadati</taxon>
        <taxon>Pseudomonadota</taxon>
        <taxon>Alphaproteobacteria</taxon>
        <taxon>Acetobacterales</taxon>
        <taxon>Acetobacteraceae</taxon>
        <taxon>Acetobacter</taxon>
    </lineage>
</organism>
<protein>
    <recommendedName>
        <fullName evidence="2">Transglycosylase SLT domain-containing protein</fullName>
    </recommendedName>
</protein>
<dbReference type="GeneID" id="98311955"/>
<proteinExistence type="inferred from homology"/>
<dbReference type="InterPro" id="IPR008258">
    <property type="entry name" value="Transglycosylase_SLT_dom_1"/>
</dbReference>
<dbReference type="InterPro" id="IPR023346">
    <property type="entry name" value="Lysozyme-like_dom_sf"/>
</dbReference>
<comment type="similarity">
    <text evidence="1">Belongs to the virb1 family.</text>
</comment>
<keyword evidence="4" id="KW-1185">Reference proteome</keyword>
<comment type="caution">
    <text evidence="3">The sequence shown here is derived from an EMBL/GenBank/DDBJ whole genome shotgun (WGS) entry which is preliminary data.</text>
</comment>
<evidence type="ECO:0000313" key="3">
    <source>
        <dbReference type="EMBL" id="GBQ86446.1"/>
    </source>
</evidence>
<dbReference type="RefSeq" id="WP_167375156.1">
    <property type="nucleotide sequence ID" value="NZ_BAPF01000059.1"/>
</dbReference>